<evidence type="ECO:0000256" key="4">
    <source>
        <dbReference type="ARBA" id="ARBA00022490"/>
    </source>
</evidence>
<dbReference type="GO" id="GO:0016020">
    <property type="term" value="C:membrane"/>
    <property type="evidence" value="ECO:0007669"/>
    <property type="project" value="GOC"/>
</dbReference>
<dbReference type="SUPFAM" id="SSF53448">
    <property type="entry name" value="Nucleotide-diphospho-sugar transferases"/>
    <property type="match status" value="1"/>
</dbReference>
<feature type="binding site" evidence="18">
    <location>
        <position position="333"/>
    </location>
    <ligand>
        <name>UDP-N-acetyl-alpha-D-glucosamine</name>
        <dbReference type="ChEBI" id="CHEBI:57705"/>
    </ligand>
</feature>
<dbReference type="EC" id="2.3.1.157" evidence="18"/>
<feature type="binding site" evidence="18">
    <location>
        <position position="351"/>
    </location>
    <ligand>
        <name>UDP-N-acetyl-alpha-D-glucosamine</name>
        <dbReference type="ChEBI" id="CHEBI:57705"/>
    </ligand>
</feature>
<dbReference type="UniPathway" id="UPA00973"/>
<evidence type="ECO:0000256" key="11">
    <source>
        <dbReference type="ARBA" id="ARBA00022984"/>
    </source>
</evidence>
<evidence type="ECO:0000256" key="18">
    <source>
        <dbReference type="HAMAP-Rule" id="MF_01631"/>
    </source>
</evidence>
<feature type="binding site" evidence="18">
    <location>
        <position position="405"/>
    </location>
    <ligand>
        <name>acetyl-CoA</name>
        <dbReference type="ChEBI" id="CHEBI:57288"/>
    </ligand>
</feature>
<comment type="caution">
    <text evidence="21">The sequence shown here is derived from an EMBL/GenBank/DDBJ whole genome shotgun (WGS) entry which is preliminary data.</text>
</comment>
<dbReference type="NCBIfam" id="NF010934">
    <property type="entry name" value="PRK14354.1"/>
    <property type="match status" value="1"/>
</dbReference>
<dbReference type="GO" id="GO:0000902">
    <property type="term" value="P:cell morphogenesis"/>
    <property type="evidence" value="ECO:0007669"/>
    <property type="project" value="UniProtKB-UniRule"/>
</dbReference>
<feature type="binding site" evidence="18">
    <location>
        <begin position="78"/>
        <end position="79"/>
    </location>
    <ligand>
        <name>UDP-N-acetyl-alpha-D-glucosamine</name>
        <dbReference type="ChEBI" id="CHEBI:57705"/>
    </ligand>
</feature>
<dbReference type="Gene3D" id="3.90.550.10">
    <property type="entry name" value="Spore Coat Polysaccharide Biosynthesis Protein SpsA, Chain A"/>
    <property type="match status" value="1"/>
</dbReference>
<keyword evidence="7 18" id="KW-0479">Metal-binding</keyword>
<comment type="cofactor">
    <cofactor evidence="18">
        <name>Mg(2+)</name>
        <dbReference type="ChEBI" id="CHEBI:18420"/>
    </cofactor>
    <text evidence="18">Binds 1 Mg(2+) ion per subunit.</text>
</comment>
<accession>A0A845L2H7</accession>
<keyword evidence="11 18" id="KW-0573">Peptidoglycan synthesis</keyword>
<comment type="catalytic activity">
    <reaction evidence="16 18">
        <text>N-acetyl-alpha-D-glucosamine 1-phosphate + UTP + H(+) = UDP-N-acetyl-alpha-D-glucosamine + diphosphate</text>
        <dbReference type="Rhea" id="RHEA:13509"/>
        <dbReference type="ChEBI" id="CHEBI:15378"/>
        <dbReference type="ChEBI" id="CHEBI:33019"/>
        <dbReference type="ChEBI" id="CHEBI:46398"/>
        <dbReference type="ChEBI" id="CHEBI:57705"/>
        <dbReference type="ChEBI" id="CHEBI:57776"/>
        <dbReference type="EC" id="2.7.7.23"/>
    </reaction>
</comment>
<dbReference type="CDD" id="cd02540">
    <property type="entry name" value="GT2_GlmU_N_bac"/>
    <property type="match status" value="1"/>
</dbReference>
<dbReference type="PANTHER" id="PTHR43584">
    <property type="entry name" value="NUCLEOTIDYL TRANSFERASE"/>
    <property type="match status" value="1"/>
</dbReference>
<dbReference type="InterPro" id="IPR050065">
    <property type="entry name" value="GlmU-like"/>
</dbReference>
<feature type="binding site" evidence="18">
    <location>
        <position position="228"/>
    </location>
    <ligand>
        <name>Mg(2+)</name>
        <dbReference type="ChEBI" id="CHEBI:18420"/>
    </ligand>
</feature>
<evidence type="ECO:0000256" key="10">
    <source>
        <dbReference type="ARBA" id="ARBA00022960"/>
    </source>
</evidence>
<evidence type="ECO:0000256" key="3">
    <source>
        <dbReference type="ARBA" id="ARBA00007947"/>
    </source>
</evidence>
<dbReference type="InterPro" id="IPR018357">
    <property type="entry name" value="Hexapep_transf_CS"/>
</dbReference>
<dbReference type="InterPro" id="IPR056729">
    <property type="entry name" value="GMPPB_C"/>
</dbReference>
<evidence type="ECO:0000256" key="7">
    <source>
        <dbReference type="ARBA" id="ARBA00022723"/>
    </source>
</evidence>
<evidence type="ECO:0000256" key="9">
    <source>
        <dbReference type="ARBA" id="ARBA00022842"/>
    </source>
</evidence>
<evidence type="ECO:0000256" key="2">
    <source>
        <dbReference type="ARBA" id="ARBA00007707"/>
    </source>
</evidence>
<dbReference type="HAMAP" id="MF_01631">
    <property type="entry name" value="GlmU"/>
    <property type="match status" value="1"/>
</dbReference>
<dbReference type="Gene3D" id="2.160.10.10">
    <property type="entry name" value="Hexapeptide repeat proteins"/>
    <property type="match status" value="1"/>
</dbReference>
<feature type="region of interest" description="Linker" evidence="18">
    <location>
        <begin position="231"/>
        <end position="251"/>
    </location>
</feature>
<evidence type="ECO:0000259" key="19">
    <source>
        <dbReference type="Pfam" id="PF12804"/>
    </source>
</evidence>
<dbReference type="UniPathway" id="UPA00113">
    <property type="reaction ID" value="UER00532"/>
</dbReference>
<comment type="subcellular location">
    <subcellularLocation>
        <location evidence="1 18">Cytoplasm</location>
    </subcellularLocation>
</comment>
<evidence type="ECO:0000256" key="15">
    <source>
        <dbReference type="ARBA" id="ARBA00048247"/>
    </source>
</evidence>
<evidence type="ECO:0000313" key="22">
    <source>
        <dbReference type="Proteomes" id="UP000463470"/>
    </source>
</evidence>
<comment type="function">
    <text evidence="17 18">Catalyzes the last two sequential reactions in the de novo biosynthetic pathway for UDP-N-acetylglucosamine (UDP-GlcNAc). The C-terminal domain catalyzes the transfer of acetyl group from acetyl coenzyme A to glucosamine-1-phosphate (GlcN-1-P) to produce N-acetylglucosamine-1-phosphate (GlcNAc-1-P), which is converted into UDP-GlcNAc by the transfer of uridine 5-monophosphate (from uridine 5-triphosphate), a reaction catalyzed by the N-terminal domain.</text>
</comment>
<gene>
    <name evidence="18 21" type="primary">glmU</name>
    <name evidence="21" type="ORF">GTO91_06155</name>
</gene>
<dbReference type="GO" id="GO:0006048">
    <property type="term" value="P:UDP-N-acetylglucosamine biosynthetic process"/>
    <property type="evidence" value="ECO:0007669"/>
    <property type="project" value="UniProtKB-UniPathway"/>
</dbReference>
<feature type="binding site" evidence="18">
    <location>
        <begin position="386"/>
        <end position="387"/>
    </location>
    <ligand>
        <name>acetyl-CoA</name>
        <dbReference type="ChEBI" id="CHEBI:57288"/>
    </ligand>
</feature>
<comment type="similarity">
    <text evidence="2 18">In the C-terminal section; belongs to the transferase hexapeptide repeat family.</text>
</comment>
<feature type="binding site" evidence="18">
    <location>
        <position position="366"/>
    </location>
    <ligand>
        <name>UDP-N-acetyl-alpha-D-glucosamine</name>
        <dbReference type="ChEBI" id="CHEBI:57705"/>
    </ligand>
</feature>
<evidence type="ECO:0000256" key="14">
    <source>
        <dbReference type="ARBA" id="ARBA00023316"/>
    </source>
</evidence>
<keyword evidence="22" id="KW-1185">Reference proteome</keyword>
<evidence type="ECO:0000313" key="21">
    <source>
        <dbReference type="EMBL" id="MZP29289.1"/>
    </source>
</evidence>
<feature type="binding site" evidence="18">
    <location>
        <position position="380"/>
    </location>
    <ligand>
        <name>acetyl-CoA</name>
        <dbReference type="ChEBI" id="CHEBI:57288"/>
    </ligand>
</feature>
<keyword evidence="6 18" id="KW-0548">Nucleotidyltransferase</keyword>
<reference evidence="21 22" key="1">
    <citation type="submission" date="2020-01" db="EMBL/GenBank/DDBJ databases">
        <title>Whole-genome sequence of Heliobacterium undosum DSM 13378.</title>
        <authorList>
            <person name="Kyndt J.A."/>
            <person name="Meyer T.E."/>
        </authorList>
    </citation>
    <scope>NUCLEOTIDE SEQUENCE [LARGE SCALE GENOMIC DNA]</scope>
    <source>
        <strain evidence="21 22">DSM 13378</strain>
    </source>
</reference>
<feature type="binding site" evidence="18">
    <location>
        <position position="377"/>
    </location>
    <ligand>
        <name>UDP-N-acetyl-alpha-D-glucosamine</name>
        <dbReference type="ChEBI" id="CHEBI:57705"/>
    </ligand>
</feature>
<evidence type="ECO:0000256" key="16">
    <source>
        <dbReference type="ARBA" id="ARBA00048493"/>
    </source>
</evidence>
<feature type="binding site" evidence="18">
    <location>
        <position position="103"/>
    </location>
    <ligand>
        <name>Mg(2+)</name>
        <dbReference type="ChEBI" id="CHEBI:18420"/>
    </ligand>
</feature>
<dbReference type="GO" id="GO:0009252">
    <property type="term" value="P:peptidoglycan biosynthetic process"/>
    <property type="evidence" value="ECO:0007669"/>
    <property type="project" value="UniProtKB-UniRule"/>
</dbReference>
<feature type="region of interest" description="Pyrophosphorylase" evidence="18">
    <location>
        <begin position="1"/>
        <end position="230"/>
    </location>
</feature>
<keyword evidence="4 18" id="KW-0963">Cytoplasm</keyword>
<keyword evidence="9 18" id="KW-0460">Magnesium</keyword>
<comment type="pathway">
    <text evidence="18">Bacterial outer membrane biogenesis; LPS lipid A biosynthesis.</text>
</comment>
<evidence type="ECO:0000256" key="8">
    <source>
        <dbReference type="ARBA" id="ARBA00022737"/>
    </source>
</evidence>
<dbReference type="Pfam" id="PF25087">
    <property type="entry name" value="GMPPB_C"/>
    <property type="match status" value="1"/>
</dbReference>
<keyword evidence="5 18" id="KW-0808">Transferase</keyword>
<name>A0A845L2H7_9FIRM</name>
<sequence length="458" mass="49024">MHKRTAVVLAAGKGTRMKSRQPKVLHEVAGQPMICHVLDALTDCDVEQPVVVIGHGGEAVRQRLGNRARYAWQQEQLGTGHAVMMARPEVPEEVETVMVLCGDTPLLTGATLSALWETHEQSGAMGTVLTAVINDPKGYGRILRDDAGHVTAIVEEKDADEKQKAIREINAGTYCFDRAALFAALDAITPANAQGEYYLTDVLAIFRQRGGVVVAHTLQDEREILGINSRVQLAEAESVLQDRMRRKWMDAGVTLIDPPSVFFHSKAAVGADTIIYPQTIIEGETVIGEGCRLGPATRICDSRIGDNVVIQNSVVLDSRIGDDCAVGPFAYLRPGTCLAEEVKVGDFVEIKKSVIGKGSKVPHLSYVGDATVGEGVNIGAGTITCNYDGKHKHVTTIEDGAFIGSNTNLVAPVTVGAHALIGAGSTITKDVPAGALAVERSHMKIKENFLGRKHKGSQ</sequence>
<keyword evidence="13 18" id="KW-0012">Acyltransferase</keyword>
<evidence type="ECO:0000256" key="1">
    <source>
        <dbReference type="ARBA" id="ARBA00004496"/>
    </source>
</evidence>
<dbReference type="GO" id="GO:0003977">
    <property type="term" value="F:UDP-N-acetylglucosamine diphosphorylase activity"/>
    <property type="evidence" value="ECO:0007669"/>
    <property type="project" value="UniProtKB-UniRule"/>
</dbReference>
<dbReference type="Proteomes" id="UP000463470">
    <property type="component" value="Unassembled WGS sequence"/>
</dbReference>
<dbReference type="AlphaFoldDB" id="A0A845L2H7"/>
<dbReference type="InterPro" id="IPR011004">
    <property type="entry name" value="Trimer_LpxA-like_sf"/>
</dbReference>
<evidence type="ECO:0000259" key="20">
    <source>
        <dbReference type="Pfam" id="PF25087"/>
    </source>
</evidence>
<feature type="binding site" evidence="18">
    <location>
        <position position="140"/>
    </location>
    <ligand>
        <name>UDP-N-acetyl-alpha-D-glucosamine</name>
        <dbReference type="ChEBI" id="CHEBI:57705"/>
    </ligand>
</feature>
<evidence type="ECO:0000256" key="17">
    <source>
        <dbReference type="ARBA" id="ARBA00049628"/>
    </source>
</evidence>
<feature type="domain" description="Mannose-1-phosphate guanyltransferase C-terminal" evidence="20">
    <location>
        <begin position="260"/>
        <end position="346"/>
    </location>
</feature>
<dbReference type="GO" id="GO:0071555">
    <property type="term" value="P:cell wall organization"/>
    <property type="evidence" value="ECO:0007669"/>
    <property type="project" value="UniProtKB-KW"/>
</dbReference>
<comment type="similarity">
    <text evidence="3 18">In the N-terminal section; belongs to the N-acetylglucosamine-1-phosphate uridyltransferase family.</text>
</comment>
<feature type="active site" description="Proton acceptor" evidence="18">
    <location>
        <position position="363"/>
    </location>
</feature>
<comment type="caution">
    <text evidence="18">Lacks conserved residue(s) required for the propagation of feature annotation.</text>
</comment>
<comment type="subunit">
    <text evidence="18">Homotrimer.</text>
</comment>
<feature type="region of interest" description="N-acetyltransferase" evidence="18">
    <location>
        <begin position="252"/>
        <end position="458"/>
    </location>
</feature>
<dbReference type="PANTHER" id="PTHR43584:SF3">
    <property type="entry name" value="BIFUNCTIONAL PROTEIN GLMU"/>
    <property type="match status" value="1"/>
</dbReference>
<dbReference type="GO" id="GO:0019134">
    <property type="term" value="F:glucosamine-1-phosphate N-acetyltransferase activity"/>
    <property type="evidence" value="ECO:0007669"/>
    <property type="project" value="UniProtKB-UniRule"/>
</dbReference>
<dbReference type="GO" id="GO:0000287">
    <property type="term" value="F:magnesium ion binding"/>
    <property type="evidence" value="ECO:0007669"/>
    <property type="project" value="UniProtKB-UniRule"/>
</dbReference>
<evidence type="ECO:0000256" key="12">
    <source>
        <dbReference type="ARBA" id="ARBA00023268"/>
    </source>
</evidence>
<dbReference type="RefSeq" id="WP_161256421.1">
    <property type="nucleotide sequence ID" value="NZ_WXEY01000004.1"/>
</dbReference>
<feature type="binding site" evidence="18">
    <location>
        <position position="23"/>
    </location>
    <ligand>
        <name>UDP-N-acetyl-alpha-D-glucosamine</name>
        <dbReference type="ChEBI" id="CHEBI:57705"/>
    </ligand>
</feature>
<feature type="binding site" evidence="18">
    <location>
        <position position="228"/>
    </location>
    <ligand>
        <name>UDP-N-acetyl-alpha-D-glucosamine</name>
        <dbReference type="ChEBI" id="CHEBI:57705"/>
    </ligand>
</feature>
<proteinExistence type="inferred from homology"/>
<dbReference type="SUPFAM" id="SSF51161">
    <property type="entry name" value="Trimeric LpxA-like enzymes"/>
    <property type="match status" value="1"/>
</dbReference>
<feature type="binding site" evidence="18">
    <location>
        <position position="155"/>
    </location>
    <ligand>
        <name>UDP-N-acetyl-alpha-D-glucosamine</name>
        <dbReference type="ChEBI" id="CHEBI:57705"/>
    </ligand>
</feature>
<dbReference type="EC" id="2.7.7.23" evidence="18"/>
<keyword evidence="8 18" id="KW-0677">Repeat</keyword>
<dbReference type="NCBIfam" id="TIGR01173">
    <property type="entry name" value="glmU"/>
    <property type="match status" value="1"/>
</dbReference>
<dbReference type="GO" id="GO:0008360">
    <property type="term" value="P:regulation of cell shape"/>
    <property type="evidence" value="ECO:0007669"/>
    <property type="project" value="UniProtKB-KW"/>
</dbReference>
<feature type="binding site" evidence="18">
    <location>
        <position position="73"/>
    </location>
    <ligand>
        <name>UDP-N-acetyl-alpha-D-glucosamine</name>
        <dbReference type="ChEBI" id="CHEBI:57705"/>
    </ligand>
</feature>
<protein>
    <recommendedName>
        <fullName evidence="18">Bifunctional protein GlmU</fullName>
    </recommendedName>
    <domain>
        <recommendedName>
            <fullName evidence="18">UDP-N-acetylglucosamine pyrophosphorylase</fullName>
            <ecNumber evidence="18">2.7.7.23</ecNumber>
        </recommendedName>
        <alternativeName>
            <fullName evidence="18">N-acetylglucosamine-1-phosphate uridyltransferase</fullName>
        </alternativeName>
    </domain>
    <domain>
        <recommendedName>
            <fullName evidence="18">Glucosamine-1-phosphate N-acetyltransferase</fullName>
            <ecNumber evidence="18">2.3.1.157</ecNumber>
        </recommendedName>
    </domain>
</protein>
<dbReference type="InterPro" id="IPR038009">
    <property type="entry name" value="GlmU_C_LbH"/>
</dbReference>
<dbReference type="PROSITE" id="PS00101">
    <property type="entry name" value="HEXAPEP_TRANSFERASES"/>
    <property type="match status" value="1"/>
</dbReference>
<dbReference type="InterPro" id="IPR005882">
    <property type="entry name" value="Bifunctional_GlmU"/>
</dbReference>
<dbReference type="InterPro" id="IPR001451">
    <property type="entry name" value="Hexapep"/>
</dbReference>
<keyword evidence="14 18" id="KW-0961">Cell wall biogenesis/degradation</keyword>
<feature type="domain" description="MobA-like NTP transferase" evidence="19">
    <location>
        <begin position="6"/>
        <end position="131"/>
    </location>
</feature>
<feature type="binding site" evidence="18">
    <location>
        <begin position="9"/>
        <end position="12"/>
    </location>
    <ligand>
        <name>UDP-N-acetyl-alpha-D-glucosamine</name>
        <dbReference type="ChEBI" id="CHEBI:57705"/>
    </ligand>
</feature>
<evidence type="ECO:0000256" key="5">
    <source>
        <dbReference type="ARBA" id="ARBA00022679"/>
    </source>
</evidence>
<dbReference type="Pfam" id="PF00132">
    <property type="entry name" value="Hexapep"/>
    <property type="match status" value="1"/>
</dbReference>
<evidence type="ECO:0000256" key="6">
    <source>
        <dbReference type="ARBA" id="ARBA00022695"/>
    </source>
</evidence>
<dbReference type="Pfam" id="PF12804">
    <property type="entry name" value="NTP_transf_3"/>
    <property type="match status" value="1"/>
</dbReference>
<dbReference type="GO" id="GO:0009245">
    <property type="term" value="P:lipid A biosynthetic process"/>
    <property type="evidence" value="ECO:0007669"/>
    <property type="project" value="UniProtKB-UniRule"/>
</dbReference>
<comment type="pathway">
    <text evidence="18">Nucleotide-sugar biosynthesis; UDP-N-acetyl-alpha-D-glucosamine biosynthesis; N-acetyl-alpha-D-glucosamine 1-phosphate from alpha-D-glucosamine 6-phosphate (route II): step 2/2.</text>
</comment>
<comment type="pathway">
    <text evidence="18">Nucleotide-sugar biosynthesis; UDP-N-acetyl-alpha-D-glucosamine biosynthesis; UDP-N-acetyl-alpha-D-glucosamine from N-acetyl-alpha-D-glucosamine 1-phosphate: step 1/1.</text>
</comment>
<evidence type="ECO:0000256" key="13">
    <source>
        <dbReference type="ARBA" id="ARBA00023315"/>
    </source>
</evidence>
<keyword evidence="10 18" id="KW-0133">Cell shape</keyword>
<feature type="binding site" evidence="18">
    <location>
        <position position="440"/>
    </location>
    <ligand>
        <name>acetyl-CoA</name>
        <dbReference type="ChEBI" id="CHEBI:57288"/>
    </ligand>
</feature>
<organism evidence="21 22">
    <name type="scientific">Heliomicrobium undosum</name>
    <dbReference type="NCBI Taxonomy" id="121734"/>
    <lineage>
        <taxon>Bacteria</taxon>
        <taxon>Bacillati</taxon>
        <taxon>Bacillota</taxon>
        <taxon>Clostridia</taxon>
        <taxon>Eubacteriales</taxon>
        <taxon>Heliobacteriaceae</taxon>
        <taxon>Heliomicrobium</taxon>
    </lineage>
</organism>
<keyword evidence="12 18" id="KW-0511">Multifunctional enzyme</keyword>
<dbReference type="GO" id="GO:0005737">
    <property type="term" value="C:cytoplasm"/>
    <property type="evidence" value="ECO:0007669"/>
    <property type="project" value="UniProtKB-SubCell"/>
</dbReference>
<dbReference type="InterPro" id="IPR029044">
    <property type="entry name" value="Nucleotide-diphossugar_trans"/>
</dbReference>
<feature type="binding site" evidence="18">
    <location>
        <position position="423"/>
    </location>
    <ligand>
        <name>acetyl-CoA</name>
        <dbReference type="ChEBI" id="CHEBI:57288"/>
    </ligand>
</feature>
<dbReference type="CDD" id="cd03353">
    <property type="entry name" value="LbH_GlmU_C"/>
    <property type="match status" value="1"/>
</dbReference>
<dbReference type="InterPro" id="IPR025877">
    <property type="entry name" value="MobA-like_NTP_Trfase"/>
</dbReference>
<dbReference type="OrthoDB" id="9775031at2"/>
<feature type="binding site" evidence="18">
    <location>
        <position position="170"/>
    </location>
    <ligand>
        <name>UDP-N-acetyl-alpha-D-glucosamine</name>
        <dbReference type="ChEBI" id="CHEBI:57705"/>
    </ligand>
</feature>
<comment type="catalytic activity">
    <reaction evidence="15 18">
        <text>alpha-D-glucosamine 1-phosphate + acetyl-CoA = N-acetyl-alpha-D-glucosamine 1-phosphate + CoA + H(+)</text>
        <dbReference type="Rhea" id="RHEA:13725"/>
        <dbReference type="ChEBI" id="CHEBI:15378"/>
        <dbReference type="ChEBI" id="CHEBI:57287"/>
        <dbReference type="ChEBI" id="CHEBI:57288"/>
        <dbReference type="ChEBI" id="CHEBI:57776"/>
        <dbReference type="ChEBI" id="CHEBI:58516"/>
        <dbReference type="EC" id="2.3.1.157"/>
    </reaction>
</comment>
<dbReference type="EMBL" id="WXEY01000004">
    <property type="protein sequence ID" value="MZP29289.1"/>
    <property type="molecule type" value="Genomic_DNA"/>
</dbReference>